<sequence length="367" mass="40445">MNFSAAKALQARVILLAGEEGALRARAFQDLLTEMGSDMETQEREGFVGGESEPRDWAGAAGTAPFLADKRIVVVRHLLRAGPSQSLTPAERDKAFKLMFARAESAFASLPETALLILIADDELGDDRKQRDLAKPRKGWEECVAKAGGHVESFKIEPKQARELLRAESERVGLHMQEQVLSELIEMCGANLSRSMEELEKLALYCPEGSTVSTKDLRDVVVPSREWGVFKLVDAAIGGQAGEALRQLRILLASANKTEDAALRNIFPNVQRMLRLVWQARVCLDAGVRPNSEAIQDALPKKNYLPKEQEFVQGKAMRLARRLSFAELASCFEVVADADARLKGLKPSASSMETLERMTLELVQIAS</sequence>
<evidence type="ECO:0000256" key="2">
    <source>
        <dbReference type="ARBA" id="ARBA00022679"/>
    </source>
</evidence>
<reference evidence="8" key="1">
    <citation type="submission" date="2020-07" db="EMBL/GenBank/DDBJ databases">
        <title>Huge and variable diversity of episymbiotic CPR bacteria and DPANN archaea in groundwater ecosystems.</title>
        <authorList>
            <person name="He C.Y."/>
            <person name="Keren R."/>
            <person name="Whittaker M."/>
            <person name="Farag I.F."/>
            <person name="Doudna J."/>
            <person name="Cate J.H.D."/>
            <person name="Banfield J.F."/>
        </authorList>
    </citation>
    <scope>NUCLEOTIDE SEQUENCE</scope>
    <source>
        <strain evidence="8">NC_groundwater_17_Pr7_B-0.1um_64_12</strain>
    </source>
</reference>
<dbReference type="GO" id="GO:0003887">
    <property type="term" value="F:DNA-directed DNA polymerase activity"/>
    <property type="evidence" value="ECO:0007669"/>
    <property type="project" value="UniProtKB-KW"/>
</dbReference>
<evidence type="ECO:0000256" key="1">
    <source>
        <dbReference type="ARBA" id="ARBA00012417"/>
    </source>
</evidence>
<organism evidence="8 9">
    <name type="scientific">Fimbriimonas ginsengisoli</name>
    <dbReference type="NCBI Taxonomy" id="1005039"/>
    <lineage>
        <taxon>Bacteria</taxon>
        <taxon>Bacillati</taxon>
        <taxon>Armatimonadota</taxon>
        <taxon>Fimbriimonadia</taxon>
        <taxon>Fimbriimonadales</taxon>
        <taxon>Fimbriimonadaceae</taxon>
        <taxon>Fimbriimonas</taxon>
    </lineage>
</organism>
<dbReference type="InterPro" id="IPR005790">
    <property type="entry name" value="DNA_polIII_delta"/>
</dbReference>
<keyword evidence="5" id="KW-0239">DNA-directed DNA polymerase</keyword>
<name>A0A931PTL3_FIMGI</name>
<keyword evidence="2 8" id="KW-0808">Transferase</keyword>
<evidence type="ECO:0000256" key="7">
    <source>
        <dbReference type="ARBA" id="ARBA00049244"/>
    </source>
</evidence>
<evidence type="ECO:0000313" key="9">
    <source>
        <dbReference type="Proteomes" id="UP000727962"/>
    </source>
</evidence>
<dbReference type="PANTHER" id="PTHR34388">
    <property type="entry name" value="DNA POLYMERASE III SUBUNIT DELTA"/>
    <property type="match status" value="1"/>
</dbReference>
<dbReference type="NCBIfam" id="TIGR01128">
    <property type="entry name" value="holA"/>
    <property type="match status" value="1"/>
</dbReference>
<dbReference type="EC" id="2.7.7.7" evidence="1"/>
<dbReference type="GO" id="GO:0009360">
    <property type="term" value="C:DNA polymerase III complex"/>
    <property type="evidence" value="ECO:0007669"/>
    <property type="project" value="TreeGrafter"/>
</dbReference>
<evidence type="ECO:0000256" key="5">
    <source>
        <dbReference type="ARBA" id="ARBA00022932"/>
    </source>
</evidence>
<comment type="similarity">
    <text evidence="6">Belongs to the DNA polymerase HolA subunit family.</text>
</comment>
<keyword evidence="3 8" id="KW-0548">Nucleotidyltransferase</keyword>
<evidence type="ECO:0000256" key="3">
    <source>
        <dbReference type="ARBA" id="ARBA00022695"/>
    </source>
</evidence>
<dbReference type="AlphaFoldDB" id="A0A931PTL3"/>
<dbReference type="Gene3D" id="1.20.272.10">
    <property type="match status" value="1"/>
</dbReference>
<dbReference type="GO" id="GO:0006261">
    <property type="term" value="P:DNA-templated DNA replication"/>
    <property type="evidence" value="ECO:0007669"/>
    <property type="project" value="TreeGrafter"/>
</dbReference>
<dbReference type="GO" id="GO:0003677">
    <property type="term" value="F:DNA binding"/>
    <property type="evidence" value="ECO:0007669"/>
    <property type="project" value="InterPro"/>
</dbReference>
<comment type="catalytic activity">
    <reaction evidence="7">
        <text>DNA(n) + a 2'-deoxyribonucleoside 5'-triphosphate = DNA(n+1) + diphosphate</text>
        <dbReference type="Rhea" id="RHEA:22508"/>
        <dbReference type="Rhea" id="RHEA-COMP:17339"/>
        <dbReference type="Rhea" id="RHEA-COMP:17340"/>
        <dbReference type="ChEBI" id="CHEBI:33019"/>
        <dbReference type="ChEBI" id="CHEBI:61560"/>
        <dbReference type="ChEBI" id="CHEBI:173112"/>
        <dbReference type="EC" id="2.7.7.7"/>
    </reaction>
</comment>
<protein>
    <recommendedName>
        <fullName evidence="1">DNA-directed DNA polymerase</fullName>
        <ecNumber evidence="1">2.7.7.7</ecNumber>
    </recommendedName>
</protein>
<accession>A0A931PTL3</accession>
<dbReference type="InterPro" id="IPR027417">
    <property type="entry name" value="P-loop_NTPase"/>
</dbReference>
<dbReference type="Gene3D" id="3.40.50.300">
    <property type="entry name" value="P-loop containing nucleotide triphosphate hydrolases"/>
    <property type="match status" value="1"/>
</dbReference>
<dbReference type="EMBL" id="JACOSL010000035">
    <property type="protein sequence ID" value="MBI1756553.1"/>
    <property type="molecule type" value="Genomic_DNA"/>
</dbReference>
<dbReference type="InterPro" id="IPR008921">
    <property type="entry name" value="DNA_pol3_clamp-load_cplx_C"/>
</dbReference>
<dbReference type="SUPFAM" id="SSF52540">
    <property type="entry name" value="P-loop containing nucleoside triphosphate hydrolases"/>
    <property type="match status" value="1"/>
</dbReference>
<evidence type="ECO:0000313" key="8">
    <source>
        <dbReference type="EMBL" id="MBI1756553.1"/>
    </source>
</evidence>
<dbReference type="PANTHER" id="PTHR34388:SF1">
    <property type="entry name" value="DNA POLYMERASE III SUBUNIT DELTA"/>
    <property type="match status" value="1"/>
</dbReference>
<gene>
    <name evidence="8" type="primary">holA</name>
    <name evidence="8" type="ORF">HYR64_05545</name>
</gene>
<dbReference type="Gene3D" id="1.10.8.60">
    <property type="match status" value="1"/>
</dbReference>
<evidence type="ECO:0000256" key="4">
    <source>
        <dbReference type="ARBA" id="ARBA00022705"/>
    </source>
</evidence>
<proteinExistence type="inferred from homology"/>
<dbReference type="SUPFAM" id="SSF48019">
    <property type="entry name" value="post-AAA+ oligomerization domain-like"/>
    <property type="match status" value="1"/>
</dbReference>
<keyword evidence="4" id="KW-0235">DNA replication</keyword>
<dbReference type="Proteomes" id="UP000727962">
    <property type="component" value="Unassembled WGS sequence"/>
</dbReference>
<comment type="caution">
    <text evidence="8">The sequence shown here is derived from an EMBL/GenBank/DDBJ whole genome shotgun (WGS) entry which is preliminary data.</text>
</comment>
<evidence type="ECO:0000256" key="6">
    <source>
        <dbReference type="ARBA" id="ARBA00034754"/>
    </source>
</evidence>